<evidence type="ECO:0000313" key="1">
    <source>
        <dbReference type="EMBL" id="MBW8184557.1"/>
    </source>
</evidence>
<protein>
    <submittedName>
        <fullName evidence="1">Uncharacterized protein</fullName>
    </submittedName>
</protein>
<dbReference type="RefSeq" id="WP_220110057.1">
    <property type="nucleotide sequence ID" value="NZ_JAHZST010000008.1"/>
</dbReference>
<evidence type="ECO:0000313" key="2">
    <source>
        <dbReference type="Proteomes" id="UP001195963"/>
    </source>
</evidence>
<gene>
    <name evidence="1" type="ORF">K0625_12830</name>
</gene>
<organism evidence="1 2">
    <name type="scientific">Shewanella nanhaiensis</name>
    <dbReference type="NCBI Taxonomy" id="2864872"/>
    <lineage>
        <taxon>Bacteria</taxon>
        <taxon>Pseudomonadati</taxon>
        <taxon>Pseudomonadota</taxon>
        <taxon>Gammaproteobacteria</taxon>
        <taxon>Alteromonadales</taxon>
        <taxon>Shewanellaceae</taxon>
        <taxon>Shewanella</taxon>
    </lineage>
</organism>
<keyword evidence="2" id="KW-1185">Reference proteome</keyword>
<comment type="caution">
    <text evidence="1">The sequence shown here is derived from an EMBL/GenBank/DDBJ whole genome shotgun (WGS) entry which is preliminary data.</text>
</comment>
<proteinExistence type="predicted"/>
<dbReference type="EMBL" id="JAHZST010000008">
    <property type="protein sequence ID" value="MBW8184557.1"/>
    <property type="molecule type" value="Genomic_DNA"/>
</dbReference>
<reference evidence="1 2" key="1">
    <citation type="submission" date="2021-07" db="EMBL/GenBank/DDBJ databases">
        <title>Shewanella sp. nov, isolated from SCS.</title>
        <authorList>
            <person name="Cao W.R."/>
        </authorList>
    </citation>
    <scope>NUCLEOTIDE SEQUENCE [LARGE SCALE GENOMIC DNA]</scope>
    <source>
        <strain evidence="1 2">NR704-98</strain>
    </source>
</reference>
<name>A0ABS7E6B7_9GAMM</name>
<dbReference type="Proteomes" id="UP001195963">
    <property type="component" value="Unassembled WGS sequence"/>
</dbReference>
<sequence length="116" mass="12660">MISGLSLILCGCANLVQTQRDTQSNIDVAELGLYWVVKDGVLDWSIFSDDEVQHSFTAQFTINSEGKIKALKLSGNQTGFNPSESQIAEFSKQEFNATSANYEKQAVTASMFIGQG</sequence>
<accession>A0ABS7E6B7</accession>